<name>A0A3P7J6Z8_STRVU</name>
<organism evidence="2 3">
    <name type="scientific">Strongylus vulgaris</name>
    <name type="common">Blood worm</name>
    <dbReference type="NCBI Taxonomy" id="40348"/>
    <lineage>
        <taxon>Eukaryota</taxon>
        <taxon>Metazoa</taxon>
        <taxon>Ecdysozoa</taxon>
        <taxon>Nematoda</taxon>
        <taxon>Chromadorea</taxon>
        <taxon>Rhabditida</taxon>
        <taxon>Rhabditina</taxon>
        <taxon>Rhabditomorpha</taxon>
        <taxon>Strongyloidea</taxon>
        <taxon>Strongylidae</taxon>
        <taxon>Strongylus</taxon>
    </lineage>
</organism>
<evidence type="ECO:0000313" key="3">
    <source>
        <dbReference type="Proteomes" id="UP000270094"/>
    </source>
</evidence>
<dbReference type="OrthoDB" id="5845605at2759"/>
<feature type="non-terminal residue" evidence="2">
    <location>
        <position position="72"/>
    </location>
</feature>
<evidence type="ECO:0000256" key="1">
    <source>
        <dbReference type="SAM" id="MobiDB-lite"/>
    </source>
</evidence>
<dbReference type="Proteomes" id="UP000270094">
    <property type="component" value="Unassembled WGS sequence"/>
</dbReference>
<dbReference type="AlphaFoldDB" id="A0A3P7J6Z8"/>
<keyword evidence="3" id="KW-1185">Reference proteome</keyword>
<reference evidence="2 3" key="1">
    <citation type="submission" date="2018-11" db="EMBL/GenBank/DDBJ databases">
        <authorList>
            <consortium name="Pathogen Informatics"/>
        </authorList>
    </citation>
    <scope>NUCLEOTIDE SEQUENCE [LARGE SCALE GENOMIC DNA]</scope>
</reference>
<sequence length="72" mass="8530">MTYVLLQAARADGLRGEIILRGLDRSKLKQLFEIGKRTGRVKEDRKEDKKEVTEGKEERRKEKKEREKKSKD</sequence>
<accession>A0A3P7J6Z8</accession>
<gene>
    <name evidence="2" type="ORF">SVUK_LOCUS8662</name>
</gene>
<protein>
    <submittedName>
        <fullName evidence="2">Uncharacterized protein</fullName>
    </submittedName>
</protein>
<feature type="region of interest" description="Disordered" evidence="1">
    <location>
        <begin position="39"/>
        <end position="72"/>
    </location>
</feature>
<evidence type="ECO:0000313" key="2">
    <source>
        <dbReference type="EMBL" id="VDM73664.1"/>
    </source>
</evidence>
<proteinExistence type="predicted"/>
<dbReference type="EMBL" id="UYYB01031861">
    <property type="protein sequence ID" value="VDM73664.1"/>
    <property type="molecule type" value="Genomic_DNA"/>
</dbReference>